<name>A0AAV5A6G5_9AGAM</name>
<reference evidence="5" key="1">
    <citation type="submission" date="2021-10" db="EMBL/GenBank/DDBJ databases">
        <title>De novo Genome Assembly of Clathrus columnatus (Basidiomycota, Fungi) Using Illumina and Nanopore Sequence Data.</title>
        <authorList>
            <person name="Ogiso-Tanaka E."/>
            <person name="Itagaki H."/>
            <person name="Hosoya T."/>
            <person name="Hosaka K."/>
        </authorList>
    </citation>
    <scope>NUCLEOTIDE SEQUENCE</scope>
    <source>
        <strain evidence="5">MO-923</strain>
    </source>
</reference>
<keyword evidence="6" id="KW-1185">Reference proteome</keyword>
<sequence>MPVPSIVRPKHNIWVAAGEGDLERVKDHNTYTPMHAAASYGRVDILEYLVSMDLIGGNVNIKDEDNETPLFVVESIEVARWLVEHGADIQCLNTEGNTAAQNLAEEFPEVAAYLQACDSSAPPTHVTTQPPSQYVTEQTAATLTDSVMEDANAIIQSAEAEGRDPESELRDLIGKAVIGTFIAGAALVQDTNENDRDDSDNKRVKYDKL</sequence>
<dbReference type="Proteomes" id="UP001050691">
    <property type="component" value="Unassembled WGS sequence"/>
</dbReference>
<proteinExistence type="predicted"/>
<evidence type="ECO:0000256" key="3">
    <source>
        <dbReference type="PROSITE-ProRule" id="PRU00023"/>
    </source>
</evidence>
<dbReference type="PANTHER" id="PTHR24171">
    <property type="entry name" value="ANKYRIN REPEAT DOMAIN-CONTAINING PROTEIN 39-RELATED"/>
    <property type="match status" value="1"/>
</dbReference>
<dbReference type="EMBL" id="BPWL01000003">
    <property type="protein sequence ID" value="GJJ08555.1"/>
    <property type="molecule type" value="Genomic_DNA"/>
</dbReference>
<dbReference type="PROSITE" id="PS50088">
    <property type="entry name" value="ANK_REPEAT"/>
    <property type="match status" value="1"/>
</dbReference>
<protein>
    <recommendedName>
        <fullName evidence="7">Ankyrin</fullName>
    </recommendedName>
</protein>
<dbReference type="GO" id="GO:0085020">
    <property type="term" value="P:protein K6-linked ubiquitination"/>
    <property type="evidence" value="ECO:0007669"/>
    <property type="project" value="TreeGrafter"/>
</dbReference>
<gene>
    <name evidence="5" type="ORF">Clacol_002773</name>
</gene>
<dbReference type="InterPro" id="IPR036770">
    <property type="entry name" value="Ankyrin_rpt-contain_sf"/>
</dbReference>
<dbReference type="Gene3D" id="1.25.40.20">
    <property type="entry name" value="Ankyrin repeat-containing domain"/>
    <property type="match status" value="1"/>
</dbReference>
<keyword evidence="1" id="KW-0677">Repeat</keyword>
<dbReference type="Pfam" id="PF00023">
    <property type="entry name" value="Ank"/>
    <property type="match status" value="1"/>
</dbReference>
<evidence type="ECO:0000313" key="5">
    <source>
        <dbReference type="EMBL" id="GJJ08555.1"/>
    </source>
</evidence>
<dbReference type="SUPFAM" id="SSF48403">
    <property type="entry name" value="Ankyrin repeat"/>
    <property type="match status" value="1"/>
</dbReference>
<evidence type="ECO:0000256" key="2">
    <source>
        <dbReference type="ARBA" id="ARBA00023043"/>
    </source>
</evidence>
<dbReference type="PRINTS" id="PR01415">
    <property type="entry name" value="ANKYRIN"/>
</dbReference>
<dbReference type="AlphaFoldDB" id="A0AAV5A6G5"/>
<evidence type="ECO:0000256" key="1">
    <source>
        <dbReference type="ARBA" id="ARBA00022737"/>
    </source>
</evidence>
<dbReference type="InterPro" id="IPR002110">
    <property type="entry name" value="Ankyrin_rpt"/>
</dbReference>
<evidence type="ECO:0000256" key="4">
    <source>
        <dbReference type="SAM" id="MobiDB-lite"/>
    </source>
</evidence>
<keyword evidence="2 3" id="KW-0040">ANK repeat</keyword>
<evidence type="ECO:0008006" key="7">
    <source>
        <dbReference type="Google" id="ProtNLM"/>
    </source>
</evidence>
<dbReference type="PROSITE" id="PS50297">
    <property type="entry name" value="ANK_REP_REGION"/>
    <property type="match status" value="1"/>
</dbReference>
<feature type="compositionally biased region" description="Basic and acidic residues" evidence="4">
    <location>
        <begin position="199"/>
        <end position="209"/>
    </location>
</feature>
<dbReference type="SMART" id="SM00248">
    <property type="entry name" value="ANK"/>
    <property type="match status" value="2"/>
</dbReference>
<evidence type="ECO:0000313" key="6">
    <source>
        <dbReference type="Proteomes" id="UP001050691"/>
    </source>
</evidence>
<feature type="repeat" description="ANK" evidence="3">
    <location>
        <begin position="29"/>
        <end position="51"/>
    </location>
</feature>
<feature type="region of interest" description="Disordered" evidence="4">
    <location>
        <begin position="190"/>
        <end position="209"/>
    </location>
</feature>
<dbReference type="GO" id="GO:0004842">
    <property type="term" value="F:ubiquitin-protein transferase activity"/>
    <property type="evidence" value="ECO:0007669"/>
    <property type="project" value="TreeGrafter"/>
</dbReference>
<dbReference type="PANTHER" id="PTHR24171:SF8">
    <property type="entry name" value="BRCA1-ASSOCIATED RING DOMAIN PROTEIN 1"/>
    <property type="match status" value="1"/>
</dbReference>
<accession>A0AAV5A6G5</accession>
<organism evidence="5 6">
    <name type="scientific">Clathrus columnatus</name>
    <dbReference type="NCBI Taxonomy" id="1419009"/>
    <lineage>
        <taxon>Eukaryota</taxon>
        <taxon>Fungi</taxon>
        <taxon>Dikarya</taxon>
        <taxon>Basidiomycota</taxon>
        <taxon>Agaricomycotina</taxon>
        <taxon>Agaricomycetes</taxon>
        <taxon>Phallomycetidae</taxon>
        <taxon>Phallales</taxon>
        <taxon>Clathraceae</taxon>
        <taxon>Clathrus</taxon>
    </lineage>
</organism>
<comment type="caution">
    <text evidence="5">The sequence shown here is derived from an EMBL/GenBank/DDBJ whole genome shotgun (WGS) entry which is preliminary data.</text>
</comment>